<evidence type="ECO:0000313" key="10">
    <source>
        <dbReference type="Proteomes" id="UP000278962"/>
    </source>
</evidence>
<keyword evidence="5 7" id="KW-1133">Transmembrane helix</keyword>
<feature type="domain" description="Phosphatidic acid phosphatase type 2/haloperoxidase" evidence="8">
    <location>
        <begin position="42"/>
        <end position="146"/>
    </location>
</feature>
<evidence type="ECO:0000256" key="1">
    <source>
        <dbReference type="ARBA" id="ARBA00004651"/>
    </source>
</evidence>
<evidence type="ECO:0000256" key="6">
    <source>
        <dbReference type="ARBA" id="ARBA00023136"/>
    </source>
</evidence>
<evidence type="ECO:0000256" key="5">
    <source>
        <dbReference type="ARBA" id="ARBA00022989"/>
    </source>
</evidence>
<dbReference type="GO" id="GO:0016787">
    <property type="term" value="F:hydrolase activity"/>
    <property type="evidence" value="ECO:0007669"/>
    <property type="project" value="UniProtKB-KW"/>
</dbReference>
<keyword evidence="2" id="KW-1003">Cell membrane</keyword>
<feature type="transmembrane region" description="Helical" evidence="7">
    <location>
        <begin position="17"/>
        <end position="34"/>
    </location>
</feature>
<keyword evidence="3 7" id="KW-0812">Transmembrane</keyword>
<organism evidence="9 10">
    <name type="scientific">Solirubrobacter pauli</name>
    <dbReference type="NCBI Taxonomy" id="166793"/>
    <lineage>
        <taxon>Bacteria</taxon>
        <taxon>Bacillati</taxon>
        <taxon>Actinomycetota</taxon>
        <taxon>Thermoleophilia</taxon>
        <taxon>Solirubrobacterales</taxon>
        <taxon>Solirubrobacteraceae</taxon>
        <taxon>Solirubrobacter</taxon>
    </lineage>
</organism>
<evidence type="ECO:0000256" key="7">
    <source>
        <dbReference type="SAM" id="Phobius"/>
    </source>
</evidence>
<dbReference type="InterPro" id="IPR000326">
    <property type="entry name" value="PAP2/HPO"/>
</dbReference>
<dbReference type="PANTHER" id="PTHR14969:SF62">
    <property type="entry name" value="DECAPRENYLPHOSPHORYL-5-PHOSPHORIBOSE PHOSPHATASE RV3807C-RELATED"/>
    <property type="match status" value="1"/>
</dbReference>
<gene>
    <name evidence="9" type="ORF">C8N24_2419</name>
</gene>
<dbReference type="PANTHER" id="PTHR14969">
    <property type="entry name" value="SPHINGOSINE-1-PHOSPHATE PHOSPHOHYDROLASE"/>
    <property type="match status" value="1"/>
</dbReference>
<evidence type="ECO:0000259" key="8">
    <source>
        <dbReference type="SMART" id="SM00014"/>
    </source>
</evidence>
<dbReference type="SUPFAM" id="SSF48317">
    <property type="entry name" value="Acid phosphatase/Vanadium-dependent haloperoxidase"/>
    <property type="match status" value="1"/>
</dbReference>
<dbReference type="RefSeq" id="WP_170179035.1">
    <property type="nucleotide sequence ID" value="NZ_RBIL01000001.1"/>
</dbReference>
<dbReference type="SMART" id="SM00014">
    <property type="entry name" value="acidPPc"/>
    <property type="match status" value="1"/>
</dbReference>
<comment type="subcellular location">
    <subcellularLocation>
        <location evidence="1">Cell membrane</location>
        <topology evidence="1">Multi-pass membrane protein</topology>
    </subcellularLocation>
</comment>
<evidence type="ECO:0000256" key="4">
    <source>
        <dbReference type="ARBA" id="ARBA00022801"/>
    </source>
</evidence>
<accession>A0A660LC01</accession>
<dbReference type="Proteomes" id="UP000278962">
    <property type="component" value="Unassembled WGS sequence"/>
</dbReference>
<dbReference type="GO" id="GO:0005886">
    <property type="term" value="C:plasma membrane"/>
    <property type="evidence" value="ECO:0007669"/>
    <property type="project" value="UniProtKB-SubCell"/>
</dbReference>
<evidence type="ECO:0000256" key="3">
    <source>
        <dbReference type="ARBA" id="ARBA00022692"/>
    </source>
</evidence>
<protein>
    <submittedName>
        <fullName evidence="9">5'-phosphoribosyl-monophospho-decaprenol phosphatase</fullName>
    </submittedName>
</protein>
<proteinExistence type="predicted"/>
<dbReference type="AlphaFoldDB" id="A0A660LC01"/>
<keyword evidence="6 7" id="KW-0472">Membrane</keyword>
<sequence>MAHGPDAVALVRRYSKLGEHGAVWLAVGAGGALLDRRRRRHWMRSTATVGAAYLTSTSIKMAIGRKRPAVEDLPHLMATPTGLSFPSSHSTSSFAAARAYGSLIPGAPLQVAAAAMAFSRLYLGVHYPSDIAAGAALGTLIGGLGR</sequence>
<evidence type="ECO:0000256" key="2">
    <source>
        <dbReference type="ARBA" id="ARBA00022475"/>
    </source>
</evidence>
<dbReference type="InterPro" id="IPR036938">
    <property type="entry name" value="PAP2/HPO_sf"/>
</dbReference>
<name>A0A660LC01_9ACTN</name>
<evidence type="ECO:0000313" key="9">
    <source>
        <dbReference type="EMBL" id="RKQ92568.1"/>
    </source>
</evidence>
<reference evidence="9 10" key="1">
    <citation type="submission" date="2018-10" db="EMBL/GenBank/DDBJ databases">
        <title>Genomic Encyclopedia of Archaeal and Bacterial Type Strains, Phase II (KMG-II): from individual species to whole genera.</title>
        <authorList>
            <person name="Goeker M."/>
        </authorList>
    </citation>
    <scope>NUCLEOTIDE SEQUENCE [LARGE SCALE GENOMIC DNA]</scope>
    <source>
        <strain evidence="9 10">DSM 14954</strain>
    </source>
</reference>
<dbReference type="Gene3D" id="1.20.144.10">
    <property type="entry name" value="Phosphatidic acid phosphatase type 2/haloperoxidase"/>
    <property type="match status" value="1"/>
</dbReference>
<keyword evidence="10" id="KW-1185">Reference proteome</keyword>
<dbReference type="Pfam" id="PF01569">
    <property type="entry name" value="PAP2"/>
    <property type="match status" value="1"/>
</dbReference>
<dbReference type="EMBL" id="RBIL01000001">
    <property type="protein sequence ID" value="RKQ92568.1"/>
    <property type="molecule type" value="Genomic_DNA"/>
</dbReference>
<comment type="caution">
    <text evidence="9">The sequence shown here is derived from an EMBL/GenBank/DDBJ whole genome shotgun (WGS) entry which is preliminary data.</text>
</comment>
<keyword evidence="4" id="KW-0378">Hydrolase</keyword>